<reference evidence="3 4" key="1">
    <citation type="submission" date="2020-08" db="EMBL/GenBank/DDBJ databases">
        <title>Novel species isolated from subtropical streams in China.</title>
        <authorList>
            <person name="Lu H."/>
        </authorList>
    </citation>
    <scope>NUCLEOTIDE SEQUENCE [LARGE SCALE GENOMIC DNA]</scope>
    <source>
        <strain evidence="3 4">KCTC 52442</strain>
    </source>
</reference>
<name>A0ABR6XW51_9BURK</name>
<dbReference type="InterPro" id="IPR001638">
    <property type="entry name" value="Solute-binding_3/MltF_N"/>
</dbReference>
<proteinExistence type="predicted"/>
<dbReference type="Pfam" id="PF00497">
    <property type="entry name" value="SBP_bac_3"/>
    <property type="match status" value="1"/>
</dbReference>
<evidence type="ECO:0000313" key="4">
    <source>
        <dbReference type="Proteomes" id="UP000643610"/>
    </source>
</evidence>
<keyword evidence="1" id="KW-0732">Signal</keyword>
<feature type="chain" id="PRO_5047365942" evidence="1">
    <location>
        <begin position="25"/>
        <end position="251"/>
    </location>
</feature>
<dbReference type="Proteomes" id="UP000643610">
    <property type="component" value="Unassembled WGS sequence"/>
</dbReference>
<dbReference type="SUPFAM" id="SSF53850">
    <property type="entry name" value="Periplasmic binding protein-like II"/>
    <property type="match status" value="1"/>
</dbReference>
<evidence type="ECO:0000256" key="1">
    <source>
        <dbReference type="SAM" id="SignalP"/>
    </source>
</evidence>
<protein>
    <submittedName>
        <fullName evidence="3">Transporter substrate-binding domain-containing protein</fullName>
    </submittedName>
</protein>
<feature type="signal peptide" evidence="1">
    <location>
        <begin position="1"/>
        <end position="24"/>
    </location>
</feature>
<dbReference type="RefSeq" id="WP_186892277.1">
    <property type="nucleotide sequence ID" value="NZ_JACOFU010000008.1"/>
</dbReference>
<feature type="domain" description="Solute-binding protein family 3/N-terminal" evidence="2">
    <location>
        <begin position="30"/>
        <end position="189"/>
    </location>
</feature>
<sequence length="251" mass="28563">MKKMQIRRFIVACLCIPLSSTVYAEDVVTVAWRIKPPHQYTVNEQPQGILVDRVKKVFSLAKIKTQFVEEPTNRIFYNFKNGRKNYCAFGLYYVAERESFAQYSKVFHRDPPQTILVSPAAFKLVSAHLTLTSLLADANLTLGVVDTSSYGPELDAMIKASKNKILRSTTLQANMARMIAANRASFMFVDRKDWEYLKKNDEHVRGASQIDLPDLPPSQNRYILCSKDITAAQMQRINKAIQKVYVATSDN</sequence>
<dbReference type="Gene3D" id="3.40.190.10">
    <property type="entry name" value="Periplasmic binding protein-like II"/>
    <property type="match status" value="2"/>
</dbReference>
<comment type="caution">
    <text evidence="3">The sequence shown here is derived from an EMBL/GenBank/DDBJ whole genome shotgun (WGS) entry which is preliminary data.</text>
</comment>
<evidence type="ECO:0000259" key="2">
    <source>
        <dbReference type="Pfam" id="PF00497"/>
    </source>
</evidence>
<evidence type="ECO:0000313" key="3">
    <source>
        <dbReference type="EMBL" id="MBC3833229.1"/>
    </source>
</evidence>
<accession>A0ABR6XW51</accession>
<dbReference type="EMBL" id="JACOFU010000008">
    <property type="protein sequence ID" value="MBC3833229.1"/>
    <property type="molecule type" value="Genomic_DNA"/>
</dbReference>
<keyword evidence="4" id="KW-1185">Reference proteome</keyword>
<gene>
    <name evidence="3" type="ORF">H8K33_17095</name>
</gene>
<organism evidence="3 4">
    <name type="scientific">Undibacterium amnicola</name>
    <dbReference type="NCBI Taxonomy" id="1834038"/>
    <lineage>
        <taxon>Bacteria</taxon>
        <taxon>Pseudomonadati</taxon>
        <taxon>Pseudomonadota</taxon>
        <taxon>Betaproteobacteria</taxon>
        <taxon>Burkholderiales</taxon>
        <taxon>Oxalobacteraceae</taxon>
        <taxon>Undibacterium</taxon>
    </lineage>
</organism>